<feature type="domain" description="DUF5734" evidence="2">
    <location>
        <begin position="25"/>
        <end position="107"/>
    </location>
</feature>
<feature type="non-terminal residue" evidence="3">
    <location>
        <position position="160"/>
    </location>
</feature>
<protein>
    <recommendedName>
        <fullName evidence="2">DUF5734 domain-containing protein</fullName>
    </recommendedName>
</protein>
<dbReference type="EMBL" id="LK028576">
    <property type="protein sequence ID" value="CDS15172.1"/>
    <property type="molecule type" value="Genomic_DNA"/>
</dbReference>
<reference evidence="3 4" key="1">
    <citation type="journal article" date="2013" name="Nature">
        <title>The genomes of four tapeworm species reveal adaptations to parasitism.</title>
        <authorList>
            <person name="Tsai I.J."/>
            <person name="Zarowiecki M."/>
            <person name="Holroyd N."/>
            <person name="Garciarrubio A."/>
            <person name="Sanchez-Flores A."/>
            <person name="Brooks K.L."/>
            <person name="Tracey A."/>
            <person name="Bobes R.J."/>
            <person name="Fragoso G."/>
            <person name="Sciutto E."/>
            <person name="Aslett M."/>
            <person name="Beasley H."/>
            <person name="Bennett H.M."/>
            <person name="Cai J."/>
            <person name="Camicia F."/>
            <person name="Clark R."/>
            <person name="Cucher M."/>
            <person name="De Silva N."/>
            <person name="Day T.A."/>
            <person name="Deplazes P."/>
            <person name="Estrada K."/>
            <person name="Fernandez C."/>
            <person name="Holland P.W."/>
            <person name="Hou J."/>
            <person name="Hu S."/>
            <person name="Huckvale T."/>
            <person name="Hung S.S."/>
            <person name="Kamenetzky L."/>
            <person name="Keane J.A."/>
            <person name="Kiss F."/>
            <person name="Koziol U."/>
            <person name="Lambert O."/>
            <person name="Liu K."/>
            <person name="Luo X."/>
            <person name="Luo Y."/>
            <person name="Macchiaroli N."/>
            <person name="Nichol S."/>
            <person name="Paps J."/>
            <person name="Parkinson J."/>
            <person name="Pouchkina-Stantcheva N."/>
            <person name="Riddiford N."/>
            <person name="Rosenzvit M."/>
            <person name="Salinas G."/>
            <person name="Wasmuth J.D."/>
            <person name="Zamanian M."/>
            <person name="Zheng Y."/>
            <person name="Cai X."/>
            <person name="Soberon X."/>
            <person name="Olson P.D."/>
            <person name="Laclette J.P."/>
            <person name="Brehm K."/>
            <person name="Berriman M."/>
            <person name="Garciarrubio A."/>
            <person name="Bobes R.J."/>
            <person name="Fragoso G."/>
            <person name="Sanchez-Flores A."/>
            <person name="Estrada K."/>
            <person name="Cevallos M.A."/>
            <person name="Morett E."/>
            <person name="Gonzalez V."/>
            <person name="Portillo T."/>
            <person name="Ochoa-Leyva A."/>
            <person name="Jose M.V."/>
            <person name="Sciutto E."/>
            <person name="Landa A."/>
            <person name="Jimenez L."/>
            <person name="Valdes V."/>
            <person name="Carrero J.C."/>
            <person name="Larralde C."/>
            <person name="Morales-Montor J."/>
            <person name="Limon-Lason J."/>
            <person name="Soberon X."/>
            <person name="Laclette J.P."/>
        </authorList>
    </citation>
    <scope>NUCLEOTIDE SEQUENCE [LARGE SCALE GENOMIC DNA]</scope>
</reference>
<reference evidence="3" key="2">
    <citation type="submission" date="2014-06" db="EMBL/GenBank/DDBJ databases">
        <authorList>
            <person name="Aslett M."/>
        </authorList>
    </citation>
    <scope>NUCLEOTIDE SEQUENCE</scope>
</reference>
<feature type="compositionally biased region" description="Low complexity" evidence="1">
    <location>
        <begin position="132"/>
        <end position="160"/>
    </location>
</feature>
<dbReference type="Proteomes" id="UP000492820">
    <property type="component" value="Unassembled WGS sequence"/>
</dbReference>
<dbReference type="WBParaSite" id="EgrG_000757100">
    <property type="protein sequence ID" value="EgrG_000757100"/>
    <property type="gene ID" value="EgrG_000757100"/>
</dbReference>
<evidence type="ECO:0000313" key="3">
    <source>
        <dbReference type="EMBL" id="CDS15172.1"/>
    </source>
</evidence>
<proteinExistence type="predicted"/>
<dbReference type="Pfam" id="PF19005">
    <property type="entry name" value="DUF5734"/>
    <property type="match status" value="1"/>
</dbReference>
<evidence type="ECO:0000313" key="4">
    <source>
        <dbReference type="Proteomes" id="UP000492820"/>
    </source>
</evidence>
<dbReference type="InterPro" id="IPR043792">
    <property type="entry name" value="DUF5734"/>
</dbReference>
<dbReference type="OrthoDB" id="10517816at2759"/>
<gene>
    <name evidence="3" type="ORF">EgrG_000757100</name>
</gene>
<name>A0A068WC48_ECHGR</name>
<dbReference type="AlphaFoldDB" id="A0A068WC48"/>
<evidence type="ECO:0000256" key="1">
    <source>
        <dbReference type="SAM" id="MobiDB-lite"/>
    </source>
</evidence>
<reference evidence="5" key="3">
    <citation type="submission" date="2020-10" db="UniProtKB">
        <authorList>
            <consortium name="WormBaseParasite"/>
        </authorList>
    </citation>
    <scope>IDENTIFICATION</scope>
</reference>
<organism evidence="3">
    <name type="scientific">Echinococcus granulosus</name>
    <name type="common">Hydatid tapeworm</name>
    <dbReference type="NCBI Taxonomy" id="6210"/>
    <lineage>
        <taxon>Eukaryota</taxon>
        <taxon>Metazoa</taxon>
        <taxon>Spiralia</taxon>
        <taxon>Lophotrochozoa</taxon>
        <taxon>Platyhelminthes</taxon>
        <taxon>Cestoda</taxon>
        <taxon>Eucestoda</taxon>
        <taxon>Cyclophyllidea</taxon>
        <taxon>Taeniidae</taxon>
        <taxon>Echinococcus</taxon>
        <taxon>Echinococcus granulosus group</taxon>
    </lineage>
</organism>
<accession>A0A068WC48</accession>
<feature type="region of interest" description="Disordered" evidence="1">
    <location>
        <begin position="114"/>
        <end position="160"/>
    </location>
</feature>
<evidence type="ECO:0000313" key="5">
    <source>
        <dbReference type="WBParaSite" id="EgrG_000757100"/>
    </source>
</evidence>
<sequence length="160" mass="17588">MGEYRLTHFHVGKYKKEANMNPQMTKELQKAAKAKPKGVKSTITNEKAVFQNKKEAIILENMAKIRKYTGERIIAAATKVGKKGFGQIFVMRFSNEEDFNGFYKILNDHLSGEKLKKPELSASPPTSNGRMSLSSRSCASSSSSSSSSSSTSTTNSVVKP</sequence>
<evidence type="ECO:0000259" key="2">
    <source>
        <dbReference type="Pfam" id="PF19005"/>
    </source>
</evidence>